<dbReference type="AlphaFoldDB" id="A0A2M6W6M7"/>
<evidence type="ECO:0000256" key="4">
    <source>
        <dbReference type="ARBA" id="ARBA00022771"/>
    </source>
</evidence>
<dbReference type="InterPro" id="IPR006171">
    <property type="entry name" value="TOPRIM_dom"/>
</dbReference>
<dbReference type="PANTHER" id="PTHR42785">
    <property type="entry name" value="DNA TOPOISOMERASE, TYPE IA, CORE"/>
    <property type="match status" value="1"/>
</dbReference>
<dbReference type="GO" id="GO:0006265">
    <property type="term" value="P:DNA topological change"/>
    <property type="evidence" value="ECO:0007669"/>
    <property type="project" value="UniProtKB-UniRule"/>
</dbReference>
<dbReference type="PROSITE" id="PS52039">
    <property type="entry name" value="TOPO_IA_2"/>
    <property type="match status" value="1"/>
</dbReference>
<feature type="site" description="Interaction with DNA" evidence="10">
    <location>
        <position position="147"/>
    </location>
</feature>
<feature type="active site" description="O-(5'-phospho-DNA)-tyrosine intermediate" evidence="10">
    <location>
        <position position="301"/>
    </location>
</feature>
<dbReference type="SMART" id="SM00436">
    <property type="entry name" value="TOP1Bc"/>
    <property type="match status" value="1"/>
</dbReference>
<feature type="domain" description="Toprim" evidence="11">
    <location>
        <begin position="2"/>
        <end position="112"/>
    </location>
</feature>
<keyword evidence="5" id="KW-0862">Zinc</keyword>
<dbReference type="InterPro" id="IPR013498">
    <property type="entry name" value="Topo_IA_Znf"/>
</dbReference>
<dbReference type="EMBL" id="PFBV01000003">
    <property type="protein sequence ID" value="PIT88430.1"/>
    <property type="molecule type" value="Genomic_DNA"/>
</dbReference>
<dbReference type="Gene3D" id="3.30.65.10">
    <property type="entry name" value="Bacterial Topoisomerase I, domain 1"/>
    <property type="match status" value="3"/>
</dbReference>
<dbReference type="HAMAP" id="MF_00952">
    <property type="entry name" value="Topoisom_1_prok"/>
    <property type="match status" value="1"/>
</dbReference>
<gene>
    <name evidence="10" type="primary">topA</name>
    <name evidence="13" type="ORF">COU29_01435</name>
</gene>
<keyword evidence="3" id="KW-0479">Metal-binding</keyword>
<dbReference type="GO" id="GO:0005694">
    <property type="term" value="C:chromosome"/>
    <property type="evidence" value="ECO:0007669"/>
    <property type="project" value="InterPro"/>
</dbReference>
<evidence type="ECO:0000256" key="10">
    <source>
        <dbReference type="HAMAP-Rule" id="MF_00952"/>
    </source>
</evidence>
<dbReference type="PANTHER" id="PTHR42785:SF1">
    <property type="entry name" value="DNA TOPOISOMERASE"/>
    <property type="match status" value="1"/>
</dbReference>
<name>A0A2M6W6M7_9BACT</name>
<dbReference type="InterPro" id="IPR013497">
    <property type="entry name" value="Topo_IA_cen"/>
</dbReference>
<comment type="catalytic activity">
    <reaction evidence="1 10">
        <text>ATP-independent breakage of single-stranded DNA, followed by passage and rejoining.</text>
        <dbReference type="EC" id="5.6.2.1"/>
    </reaction>
</comment>
<proteinExistence type="inferred from homology"/>
<feature type="site" description="Interaction with DNA" evidence="10">
    <location>
        <position position="142"/>
    </location>
</feature>
<reference evidence="14" key="1">
    <citation type="submission" date="2017-09" db="EMBL/GenBank/DDBJ databases">
        <title>Depth-based differentiation of microbial function through sediment-hosted aquifers and enrichment of novel symbionts in the deep terrestrial subsurface.</title>
        <authorList>
            <person name="Probst A.J."/>
            <person name="Ladd B."/>
            <person name="Jarett J.K."/>
            <person name="Geller-Mcgrath D.E."/>
            <person name="Sieber C.M.K."/>
            <person name="Emerson J.B."/>
            <person name="Anantharaman K."/>
            <person name="Thomas B.C."/>
            <person name="Malmstrom R."/>
            <person name="Stieglmeier M."/>
            <person name="Klingl A."/>
            <person name="Woyke T."/>
            <person name="Ryan C.M."/>
            <person name="Banfield J.F."/>
        </authorList>
    </citation>
    <scope>NUCLEOTIDE SEQUENCE [LARGE SCALE GENOMIC DNA]</scope>
</reference>
<comment type="function">
    <text evidence="10">Releases the supercoiling and torsional tension of DNA, which is introduced during the DNA replication and transcription, by transiently cleaving and rejoining one strand of the DNA duplex. Introduces a single-strand break via transesterification at a target site in duplex DNA. The scissile phosphodiester is attacked by the catalytic tyrosine of the enzyme, resulting in the formation of a DNA-(5'-phosphotyrosyl)-enzyme intermediate and the expulsion of a 3'-OH DNA strand. The free DNA strand then undergoes passage around the unbroken strand, thus removing DNA supercoils. Finally, in the religation step, the DNA 3'-OH attacks the covalent intermediate to expel the active-site tyrosine and restore the DNA phosphodiester backbone.</text>
</comment>
<evidence type="ECO:0000256" key="7">
    <source>
        <dbReference type="ARBA" id="ARBA00023029"/>
    </source>
</evidence>
<dbReference type="SUPFAM" id="SSF56712">
    <property type="entry name" value="Prokaryotic type I DNA topoisomerase"/>
    <property type="match status" value="1"/>
</dbReference>
<evidence type="ECO:0000256" key="1">
    <source>
        <dbReference type="ARBA" id="ARBA00000213"/>
    </source>
</evidence>
<evidence type="ECO:0000259" key="11">
    <source>
        <dbReference type="PROSITE" id="PS50880"/>
    </source>
</evidence>
<dbReference type="InterPro" id="IPR034149">
    <property type="entry name" value="TOPRIM_TopoI"/>
</dbReference>
<comment type="similarity">
    <text evidence="2 10">Belongs to the type IA topoisomerase family.</text>
</comment>
<keyword evidence="9 10" id="KW-0413">Isomerase</keyword>
<dbReference type="Pfam" id="PF01751">
    <property type="entry name" value="Toprim"/>
    <property type="match status" value="1"/>
</dbReference>
<dbReference type="Gene3D" id="3.40.50.140">
    <property type="match status" value="1"/>
</dbReference>
<dbReference type="SMART" id="SM00493">
    <property type="entry name" value="TOPRIM"/>
    <property type="match status" value="1"/>
</dbReference>
<keyword evidence="4" id="KW-0863">Zinc-finger</keyword>
<dbReference type="InterPro" id="IPR013824">
    <property type="entry name" value="Topo_IA_cen_sub1"/>
</dbReference>
<evidence type="ECO:0000256" key="8">
    <source>
        <dbReference type="ARBA" id="ARBA00023125"/>
    </source>
</evidence>
<dbReference type="CDD" id="cd03363">
    <property type="entry name" value="TOPRIM_TopoIA_TopoI"/>
    <property type="match status" value="1"/>
</dbReference>
<evidence type="ECO:0000256" key="9">
    <source>
        <dbReference type="ARBA" id="ARBA00023235"/>
    </source>
</evidence>
<dbReference type="PROSITE" id="PS00396">
    <property type="entry name" value="TOPO_IA_1"/>
    <property type="match status" value="1"/>
</dbReference>
<dbReference type="EC" id="5.6.2.1" evidence="10"/>
<feature type="region of interest" description="Interaction with DNA" evidence="10">
    <location>
        <begin position="162"/>
        <end position="167"/>
    </location>
</feature>
<dbReference type="InterPro" id="IPR023406">
    <property type="entry name" value="Topo_IA_AS"/>
</dbReference>
<feature type="site" description="Interaction with DNA" evidence="10">
    <location>
        <position position="32"/>
    </location>
</feature>
<dbReference type="SUPFAM" id="SSF57783">
    <property type="entry name" value="Zinc beta-ribbon"/>
    <property type="match status" value="2"/>
</dbReference>
<dbReference type="CDD" id="cd00186">
    <property type="entry name" value="TOP1Ac"/>
    <property type="match status" value="1"/>
</dbReference>
<feature type="site" description="Interaction with DNA" evidence="10">
    <location>
        <position position="139"/>
    </location>
</feature>
<organism evidence="13 14">
    <name type="scientific">Candidatus Magasanikbacteria bacterium CG10_big_fil_rev_8_21_14_0_10_36_32</name>
    <dbReference type="NCBI Taxonomy" id="1974646"/>
    <lineage>
        <taxon>Bacteria</taxon>
        <taxon>Candidatus Magasanikiibacteriota</taxon>
    </lineage>
</organism>
<dbReference type="Gene3D" id="1.10.460.10">
    <property type="entry name" value="Topoisomerase I, domain 2"/>
    <property type="match status" value="1"/>
</dbReference>
<dbReference type="InterPro" id="IPR028612">
    <property type="entry name" value="Topoisom_1_IA"/>
</dbReference>
<dbReference type="SMART" id="SM00437">
    <property type="entry name" value="TOP1Ac"/>
    <property type="match status" value="1"/>
</dbReference>
<keyword evidence="7 10" id="KW-0799">Topoisomerase</keyword>
<dbReference type="InterPro" id="IPR023405">
    <property type="entry name" value="Topo_IA_core_domain"/>
</dbReference>
<evidence type="ECO:0000256" key="6">
    <source>
        <dbReference type="ARBA" id="ARBA00022842"/>
    </source>
</evidence>
<keyword evidence="6" id="KW-0460">Magnesium</keyword>
<dbReference type="InterPro" id="IPR013826">
    <property type="entry name" value="Topo_IA_cen_sub3"/>
</dbReference>
<evidence type="ECO:0000313" key="14">
    <source>
        <dbReference type="Proteomes" id="UP000231426"/>
    </source>
</evidence>
<dbReference type="InterPro" id="IPR013825">
    <property type="entry name" value="Topo_IA_cen_sub2"/>
</dbReference>
<keyword evidence="8 10" id="KW-0238">DNA-binding</keyword>
<accession>A0A2M6W6M7</accession>
<feature type="site" description="Interaction with DNA" evidence="10">
    <location>
        <position position="303"/>
    </location>
</feature>
<dbReference type="GO" id="GO:0003677">
    <property type="term" value="F:DNA binding"/>
    <property type="evidence" value="ECO:0007669"/>
    <property type="project" value="UniProtKB-KW"/>
</dbReference>
<dbReference type="Pfam" id="PF01131">
    <property type="entry name" value="Topoisom_bac"/>
    <property type="match status" value="1"/>
</dbReference>
<dbReference type="PRINTS" id="PR00417">
    <property type="entry name" value="PRTPISMRASEI"/>
</dbReference>
<sequence length="736" mass="83694">MKTLVIVESPAKAKTIAKFLGKNFIVKSSFGHVRDLPKSKLGIDIENNFTPQYQVSRDKSKIVKELKTAATKIDDVLFATDQDREGEAISWHLAFILNIDETKAKRITFHEITRNAILEAVKSPRLIDIKLVDAQQARRVLDRLVGYQLSPFLWRKVSKGLSAGRVQSVAVRLVVEREREIQNFKAEEYWTLEGIFADKDSRKKFNGKLHSINGEKLGKMDLKNKEQVDKIIADLKNATYSVALAEDKATQRLPLAPFTTSTLQQEANHNLGYSAKQTMRLAQQLYEGVELGGDSVGLITYMRTDSVNLSEKFLIEAKQVINDQYGADYVASTTRQYTTKSKNAQEAHEAIRPTEVFRTPDSVQPFLDKKQLKLYELIWRRAVASQMAEAKLNNVTLDVISNNQHTFRATGQRVVFDGFLKLFPEKNKEHILPKMNVGDKVKCLEFNPEQHSTEPPARYSDATLVKILEEYGIGRPSTYAPTLATIEGRGYVGRDEKKRLQPKDIAFLVNDLLVQHFPKIVDYQFTAQMEEDLDQIALGNKQWQPVIADFYYPFKENLEQKDKELTKKDIVQEETDIICEKCGAPMINKFSRYGKFLACSAFPNCKNTKSLDKDGNPEIEEGEPITEKCEKCGEAMVKKIGRFGAFLACSGYPKCKNIKNIDIKIDMACPKCLNGDVVERRSRRGKIFYGCNRYPKCDFALWNKPAGKTCKICQSQMIYDKKNQIICSNKECSSQK</sequence>
<protein>
    <recommendedName>
        <fullName evidence="10">DNA topoisomerase 1</fullName>
        <ecNumber evidence="10">5.6.2.1</ecNumber>
    </recommendedName>
    <alternativeName>
        <fullName evidence="10">DNA topoisomerase I</fullName>
    </alternativeName>
</protein>
<dbReference type="InterPro" id="IPR003602">
    <property type="entry name" value="Topo_IA_DNA-bd_dom"/>
</dbReference>
<evidence type="ECO:0000256" key="2">
    <source>
        <dbReference type="ARBA" id="ARBA00009446"/>
    </source>
</evidence>
<comment type="caution">
    <text evidence="13">The sequence shown here is derived from an EMBL/GenBank/DDBJ whole genome shotgun (WGS) entry which is preliminary data.</text>
</comment>
<feature type="domain" description="Topo IA-type catalytic" evidence="12">
    <location>
        <begin position="128"/>
        <end position="558"/>
    </location>
</feature>
<dbReference type="InterPro" id="IPR005733">
    <property type="entry name" value="TopoI_bac-type"/>
</dbReference>
<dbReference type="Pfam" id="PF01396">
    <property type="entry name" value="Zn_ribbon_Top1"/>
    <property type="match status" value="3"/>
</dbReference>
<dbReference type="Gene3D" id="2.70.20.10">
    <property type="entry name" value="Topoisomerase I, domain 3"/>
    <property type="match status" value="1"/>
</dbReference>
<comment type="subunit">
    <text evidence="10">Monomer.</text>
</comment>
<dbReference type="NCBIfam" id="TIGR01051">
    <property type="entry name" value="topA_bact"/>
    <property type="match status" value="1"/>
</dbReference>
<dbReference type="InterPro" id="IPR003601">
    <property type="entry name" value="Topo_IA_2"/>
</dbReference>
<feature type="site" description="Interaction with DNA" evidence="10">
    <location>
        <position position="489"/>
    </location>
</feature>
<evidence type="ECO:0000256" key="3">
    <source>
        <dbReference type="ARBA" id="ARBA00022723"/>
    </source>
</evidence>
<feature type="site" description="Interaction with DNA" evidence="10">
    <location>
        <position position="154"/>
    </location>
</feature>
<dbReference type="PROSITE" id="PS50880">
    <property type="entry name" value="TOPRIM"/>
    <property type="match status" value="1"/>
</dbReference>
<evidence type="ECO:0000256" key="5">
    <source>
        <dbReference type="ARBA" id="ARBA00022833"/>
    </source>
</evidence>
<evidence type="ECO:0000313" key="13">
    <source>
        <dbReference type="EMBL" id="PIT88430.1"/>
    </source>
</evidence>
<dbReference type="GO" id="GO:0008270">
    <property type="term" value="F:zinc ion binding"/>
    <property type="evidence" value="ECO:0007669"/>
    <property type="project" value="UniProtKB-KW"/>
</dbReference>
<dbReference type="Proteomes" id="UP000231426">
    <property type="component" value="Unassembled WGS sequence"/>
</dbReference>
<evidence type="ECO:0000259" key="12">
    <source>
        <dbReference type="PROSITE" id="PS52039"/>
    </source>
</evidence>
<dbReference type="InterPro" id="IPR000380">
    <property type="entry name" value="Topo_IA"/>
</dbReference>
<feature type="site" description="Interaction with DNA" evidence="10">
    <location>
        <position position="138"/>
    </location>
</feature>
<dbReference type="GO" id="GO:0003917">
    <property type="term" value="F:DNA topoisomerase type I (single strand cut, ATP-independent) activity"/>
    <property type="evidence" value="ECO:0007669"/>
    <property type="project" value="UniProtKB-UniRule"/>
</dbReference>
<dbReference type="Gene3D" id="1.10.290.10">
    <property type="entry name" value="Topoisomerase I, domain 4"/>
    <property type="match status" value="1"/>
</dbReference>